<protein>
    <submittedName>
        <fullName evidence="1">Uncharacterized protein</fullName>
    </submittedName>
</protein>
<name>A0A7G5GNB9_9BACT</name>
<dbReference type="Proteomes" id="UP000515369">
    <property type="component" value="Chromosome"/>
</dbReference>
<dbReference type="RefSeq" id="WP_182457478.1">
    <property type="nucleotide sequence ID" value="NZ_CP059732.1"/>
</dbReference>
<proteinExistence type="predicted"/>
<evidence type="ECO:0000313" key="2">
    <source>
        <dbReference type="Proteomes" id="UP000515369"/>
    </source>
</evidence>
<reference evidence="1 2" key="1">
    <citation type="submission" date="2020-07" db="EMBL/GenBank/DDBJ databases">
        <title>Spirosoma foliorum sp. nov., isolated from the leaves on the Nejang mountain Korea, Republic of.</title>
        <authorList>
            <person name="Ho H."/>
            <person name="Lee Y.-J."/>
            <person name="Nurcahyanto D.-A."/>
            <person name="Kim S.-G."/>
        </authorList>
    </citation>
    <scope>NUCLEOTIDE SEQUENCE [LARGE SCALE GENOMIC DNA]</scope>
    <source>
        <strain evidence="1 2">PL0136</strain>
    </source>
</reference>
<gene>
    <name evidence="1" type="ORF">H3H32_20345</name>
</gene>
<dbReference type="AlphaFoldDB" id="A0A7G5GNB9"/>
<sequence length="110" mass="12381">MSEDMVSPDGNYKISFSSYEVRMSHWIDQPYLIRVSDAVCLFSLDADGWSAWTVRWLDDSTVNLLMRKYPGQIECTVELNAGTNQAHAISRSASVAGTFSAVKEWVLELN</sequence>
<dbReference type="KEGG" id="sfol:H3H32_20345"/>
<accession>A0A7G5GNB9</accession>
<organism evidence="1 2">
    <name type="scientific">Spirosoma foliorum</name>
    <dbReference type="NCBI Taxonomy" id="2710596"/>
    <lineage>
        <taxon>Bacteria</taxon>
        <taxon>Pseudomonadati</taxon>
        <taxon>Bacteroidota</taxon>
        <taxon>Cytophagia</taxon>
        <taxon>Cytophagales</taxon>
        <taxon>Cytophagaceae</taxon>
        <taxon>Spirosoma</taxon>
    </lineage>
</organism>
<keyword evidence="2" id="KW-1185">Reference proteome</keyword>
<dbReference type="EMBL" id="CP059732">
    <property type="protein sequence ID" value="QMW00361.1"/>
    <property type="molecule type" value="Genomic_DNA"/>
</dbReference>
<evidence type="ECO:0000313" key="1">
    <source>
        <dbReference type="EMBL" id="QMW00361.1"/>
    </source>
</evidence>